<feature type="domain" description="J" evidence="6">
    <location>
        <begin position="427"/>
        <end position="489"/>
    </location>
</feature>
<dbReference type="GO" id="GO:0005783">
    <property type="term" value="C:endoplasmic reticulum"/>
    <property type="evidence" value="ECO:0007669"/>
    <property type="project" value="UniProtKB-SubCell"/>
</dbReference>
<keyword evidence="8" id="KW-1185">Reference proteome</keyword>
<accession>A0A1Y2G310</accession>
<dbReference type="PROSITE" id="PS50076">
    <property type="entry name" value="DNAJ_2"/>
    <property type="match status" value="1"/>
</dbReference>
<evidence type="ECO:0000313" key="7">
    <source>
        <dbReference type="EMBL" id="ORY91754.1"/>
    </source>
</evidence>
<feature type="chain" id="PRO_5012869871" description="J domain-containing protein" evidence="5">
    <location>
        <begin position="17"/>
        <end position="540"/>
    </location>
</feature>
<dbReference type="GO" id="GO:0051787">
    <property type="term" value="F:misfolded protein binding"/>
    <property type="evidence" value="ECO:0007669"/>
    <property type="project" value="TreeGrafter"/>
</dbReference>
<dbReference type="SUPFAM" id="SSF48452">
    <property type="entry name" value="TPR-like"/>
    <property type="match status" value="2"/>
</dbReference>
<dbReference type="AlphaFoldDB" id="A0A1Y2G310"/>
<dbReference type="Pfam" id="PF13181">
    <property type="entry name" value="TPR_8"/>
    <property type="match status" value="1"/>
</dbReference>
<dbReference type="Gene3D" id="1.10.287.110">
    <property type="entry name" value="DnaJ domain"/>
    <property type="match status" value="1"/>
</dbReference>
<comment type="subcellular location">
    <subcellularLocation>
        <location evidence="1">Endoplasmic reticulum</location>
    </subcellularLocation>
</comment>
<feature type="compositionally biased region" description="Low complexity" evidence="4">
    <location>
        <begin position="497"/>
        <end position="507"/>
    </location>
</feature>
<dbReference type="PRINTS" id="PR00625">
    <property type="entry name" value="JDOMAIN"/>
</dbReference>
<feature type="signal peptide" evidence="5">
    <location>
        <begin position="1"/>
        <end position="16"/>
    </location>
</feature>
<dbReference type="PANTHER" id="PTHR44140:SF2">
    <property type="entry name" value="LD25575P"/>
    <property type="match status" value="1"/>
</dbReference>
<dbReference type="Gene3D" id="1.25.40.10">
    <property type="entry name" value="Tetratricopeptide repeat domain"/>
    <property type="match status" value="1"/>
</dbReference>
<dbReference type="SMART" id="SM00271">
    <property type="entry name" value="DnaJ"/>
    <property type="match status" value="1"/>
</dbReference>
<dbReference type="EMBL" id="MCGR01000002">
    <property type="protein sequence ID" value="ORY91754.1"/>
    <property type="molecule type" value="Genomic_DNA"/>
</dbReference>
<dbReference type="GO" id="GO:0034975">
    <property type="term" value="P:protein folding in endoplasmic reticulum"/>
    <property type="evidence" value="ECO:0007669"/>
    <property type="project" value="TreeGrafter"/>
</dbReference>
<protein>
    <recommendedName>
        <fullName evidence="6">J domain-containing protein</fullName>
    </recommendedName>
</protein>
<dbReference type="InParanoid" id="A0A1Y2G310"/>
<dbReference type="InterPro" id="IPR001623">
    <property type="entry name" value="DnaJ_domain"/>
</dbReference>
<dbReference type="CDD" id="cd06257">
    <property type="entry name" value="DnaJ"/>
    <property type="match status" value="1"/>
</dbReference>
<dbReference type="InterPro" id="IPR019734">
    <property type="entry name" value="TPR_rpt"/>
</dbReference>
<dbReference type="SMART" id="SM00028">
    <property type="entry name" value="TPR"/>
    <property type="match status" value="5"/>
</dbReference>
<dbReference type="InterPro" id="IPR036869">
    <property type="entry name" value="J_dom_sf"/>
</dbReference>
<evidence type="ECO:0000256" key="3">
    <source>
        <dbReference type="ARBA" id="ARBA00022824"/>
    </source>
</evidence>
<dbReference type="Proteomes" id="UP000193467">
    <property type="component" value="Unassembled WGS sequence"/>
</dbReference>
<dbReference type="PANTHER" id="PTHR44140">
    <property type="entry name" value="LD25575P"/>
    <property type="match status" value="1"/>
</dbReference>
<evidence type="ECO:0000256" key="2">
    <source>
        <dbReference type="ARBA" id="ARBA00022729"/>
    </source>
</evidence>
<dbReference type="InterPro" id="IPR011990">
    <property type="entry name" value="TPR-like_helical_dom_sf"/>
</dbReference>
<proteinExistence type="predicted"/>
<evidence type="ECO:0000313" key="8">
    <source>
        <dbReference type="Proteomes" id="UP000193467"/>
    </source>
</evidence>
<dbReference type="SUPFAM" id="SSF46565">
    <property type="entry name" value="Chaperone J-domain"/>
    <property type="match status" value="1"/>
</dbReference>
<sequence>MRYIVALLALVAVAAAQLPDNAADLPIAQLLNIANAALTSGKSASALTIYDYCLERDPSDFATLYKRATVRLATGQWGKAKEGFHEVLAVKEWDQAHLQLAKLHAKLGEFDQAKKEVDTFLEMSKGSDSKEVTEARALRKQILNAQKELVAARKALKAKSPKLDTCLASASSAITVAPNSEELRLLRAECYLLAREWDSTIGDLSRASALSPSLPPHLLLRLSLVSSLFLDNGREIPADALLPVKRCLSSDPDSKPCRGAFKSLKALEKELAKLRNWVDGARWTEAAVVLAGSSKSEGVIKTVKSLISQYQQPLPTSPDAPAPLPTDADLPDLSPLLGRVSSDLCRAYISLGQTRKASAACEEALRINPEDVWGLVGRADKLMADEEWEEAVRALTSAFEATGRSDRDILGRLQKAQRLLKQSTAKDYYKVLGVSRDADAKTIKRAYRKGTLKAHPDKEGGSEEKMAALNEAYEVLSNPELRERFDNGEDPNDPHSQNQGHPFQQGGNPFGGGHPFQGFFQQGGFPGGGFQQGHTQFRWG</sequence>
<evidence type="ECO:0000259" key="6">
    <source>
        <dbReference type="PROSITE" id="PS50076"/>
    </source>
</evidence>
<dbReference type="OrthoDB" id="1726119at2759"/>
<evidence type="ECO:0000256" key="5">
    <source>
        <dbReference type="SAM" id="SignalP"/>
    </source>
</evidence>
<dbReference type="InterPro" id="IPR051727">
    <property type="entry name" value="DnaJ_C3_Co-chaperones"/>
</dbReference>
<evidence type="ECO:0000256" key="1">
    <source>
        <dbReference type="ARBA" id="ARBA00004240"/>
    </source>
</evidence>
<keyword evidence="2 5" id="KW-0732">Signal</keyword>
<comment type="caution">
    <text evidence="7">The sequence shown here is derived from an EMBL/GenBank/DDBJ whole genome shotgun (WGS) entry which is preliminary data.</text>
</comment>
<dbReference type="Pfam" id="PF00226">
    <property type="entry name" value="DnaJ"/>
    <property type="match status" value="1"/>
</dbReference>
<gene>
    <name evidence="7" type="ORF">BCR35DRAFT_299071</name>
</gene>
<dbReference type="STRING" id="106004.A0A1Y2G310"/>
<dbReference type="GO" id="GO:0051087">
    <property type="term" value="F:protein-folding chaperone binding"/>
    <property type="evidence" value="ECO:0007669"/>
    <property type="project" value="TreeGrafter"/>
</dbReference>
<organism evidence="7 8">
    <name type="scientific">Leucosporidium creatinivorum</name>
    <dbReference type="NCBI Taxonomy" id="106004"/>
    <lineage>
        <taxon>Eukaryota</taxon>
        <taxon>Fungi</taxon>
        <taxon>Dikarya</taxon>
        <taxon>Basidiomycota</taxon>
        <taxon>Pucciniomycotina</taxon>
        <taxon>Microbotryomycetes</taxon>
        <taxon>Leucosporidiales</taxon>
        <taxon>Leucosporidium</taxon>
    </lineage>
</organism>
<name>A0A1Y2G310_9BASI</name>
<evidence type="ECO:0000256" key="4">
    <source>
        <dbReference type="SAM" id="MobiDB-lite"/>
    </source>
</evidence>
<reference evidence="7 8" key="1">
    <citation type="submission" date="2016-07" db="EMBL/GenBank/DDBJ databases">
        <title>Pervasive Adenine N6-methylation of Active Genes in Fungi.</title>
        <authorList>
            <consortium name="DOE Joint Genome Institute"/>
            <person name="Mondo S.J."/>
            <person name="Dannebaum R.O."/>
            <person name="Kuo R.C."/>
            <person name="Labutti K."/>
            <person name="Haridas S."/>
            <person name="Kuo A."/>
            <person name="Salamov A."/>
            <person name="Ahrendt S.R."/>
            <person name="Lipzen A."/>
            <person name="Sullivan W."/>
            <person name="Andreopoulos W.B."/>
            <person name="Clum A."/>
            <person name="Lindquist E."/>
            <person name="Daum C."/>
            <person name="Ramamoorthy G.K."/>
            <person name="Gryganskyi A."/>
            <person name="Culley D."/>
            <person name="Magnuson J.K."/>
            <person name="James T.Y."/>
            <person name="O'Malley M.A."/>
            <person name="Stajich J.E."/>
            <person name="Spatafora J.W."/>
            <person name="Visel A."/>
            <person name="Grigoriev I.V."/>
        </authorList>
    </citation>
    <scope>NUCLEOTIDE SEQUENCE [LARGE SCALE GENOMIC DNA]</scope>
    <source>
        <strain evidence="7 8">62-1032</strain>
    </source>
</reference>
<feature type="region of interest" description="Disordered" evidence="4">
    <location>
        <begin position="483"/>
        <end position="540"/>
    </location>
</feature>
<keyword evidence="3" id="KW-0256">Endoplasmic reticulum</keyword>